<keyword evidence="1 2" id="KW-0238">DNA-binding</keyword>
<dbReference type="PANTHER" id="PTHR30055:SF226">
    <property type="entry name" value="HTH-TYPE TRANSCRIPTIONAL REGULATOR PKSA"/>
    <property type="match status" value="1"/>
</dbReference>
<dbReference type="PANTHER" id="PTHR30055">
    <property type="entry name" value="HTH-TYPE TRANSCRIPTIONAL REGULATOR RUTR"/>
    <property type="match status" value="1"/>
</dbReference>
<gene>
    <name evidence="4" type="ORF">dsat_2573</name>
</gene>
<dbReference type="AlphaFoldDB" id="S7ULN1"/>
<dbReference type="STRING" id="1121439.dsat_2573"/>
<dbReference type="Pfam" id="PF00440">
    <property type="entry name" value="TetR_N"/>
    <property type="match status" value="1"/>
</dbReference>
<keyword evidence="5" id="KW-1185">Reference proteome</keyword>
<evidence type="ECO:0000256" key="1">
    <source>
        <dbReference type="ARBA" id="ARBA00023125"/>
    </source>
</evidence>
<evidence type="ECO:0000313" key="4">
    <source>
        <dbReference type="EMBL" id="EPR34754.1"/>
    </source>
</evidence>
<feature type="DNA-binding region" description="H-T-H motif" evidence="2">
    <location>
        <begin position="55"/>
        <end position="74"/>
    </location>
</feature>
<dbReference type="SUPFAM" id="SSF46689">
    <property type="entry name" value="Homeodomain-like"/>
    <property type="match status" value="1"/>
</dbReference>
<feature type="domain" description="HTH tetR-type" evidence="3">
    <location>
        <begin position="32"/>
        <end position="92"/>
    </location>
</feature>
<dbReference type="InterPro" id="IPR036271">
    <property type="entry name" value="Tet_transcr_reg_TetR-rel_C_sf"/>
</dbReference>
<evidence type="ECO:0000259" key="3">
    <source>
        <dbReference type="PROSITE" id="PS50977"/>
    </source>
</evidence>
<dbReference type="EMBL" id="ATHI01000006">
    <property type="protein sequence ID" value="EPR34754.1"/>
    <property type="molecule type" value="Genomic_DNA"/>
</dbReference>
<dbReference type="PRINTS" id="PR00455">
    <property type="entry name" value="HTHTETR"/>
</dbReference>
<dbReference type="InterPro" id="IPR009057">
    <property type="entry name" value="Homeodomain-like_sf"/>
</dbReference>
<reference evidence="4 5" key="1">
    <citation type="journal article" date="2013" name="Genome Announc.">
        <title>Draft genome sequences for three mercury-methylating, sulfate-reducing bacteria.</title>
        <authorList>
            <person name="Brown S.D."/>
            <person name="Hurt R.A.Jr."/>
            <person name="Gilmour C.C."/>
            <person name="Elias D.A."/>
        </authorList>
    </citation>
    <scope>NUCLEOTIDE SEQUENCE [LARGE SCALE GENOMIC DNA]</scope>
    <source>
        <strain evidence="4 5">DSM 16529</strain>
    </source>
</reference>
<dbReference type="PATRIC" id="fig|1121439.3.peg.974"/>
<sequence>MPARTPLDTQGGEAYLQILSEYSVQILTSRGMKKRDLIIDNAAWLFAHKGFRDTSTAELAELAGVAEGTIFYHFGNKERLFLAVLENIKSRILAEFDTYFSDASFENGVEMALGAVSFYIYLAGRLESRFLLLHRTFPYELARSNPVCRETLEAIYNAVADIFEDAVARGIEDGSVDPEVNPRKTGLLLFTMADGLVRFKTNNLYDAGALYGELMASCRRMIEGRSGCASNESTES</sequence>
<evidence type="ECO:0000313" key="5">
    <source>
        <dbReference type="Proteomes" id="UP000014975"/>
    </source>
</evidence>
<protein>
    <submittedName>
        <fullName evidence="4">Transcriptional regulator, TetR family</fullName>
    </submittedName>
</protein>
<dbReference type="SUPFAM" id="SSF48498">
    <property type="entry name" value="Tetracyclin repressor-like, C-terminal domain"/>
    <property type="match status" value="1"/>
</dbReference>
<dbReference type="PROSITE" id="PS50977">
    <property type="entry name" value="HTH_TETR_2"/>
    <property type="match status" value="1"/>
</dbReference>
<dbReference type="InterPro" id="IPR050109">
    <property type="entry name" value="HTH-type_TetR-like_transc_reg"/>
</dbReference>
<dbReference type="eggNOG" id="COG1309">
    <property type="taxonomic scope" value="Bacteria"/>
</dbReference>
<dbReference type="InterPro" id="IPR001647">
    <property type="entry name" value="HTH_TetR"/>
</dbReference>
<name>S7ULN1_9BACT</name>
<proteinExistence type="predicted"/>
<dbReference type="PROSITE" id="PS01081">
    <property type="entry name" value="HTH_TETR_1"/>
    <property type="match status" value="1"/>
</dbReference>
<organism evidence="4 5">
    <name type="scientific">Alkalidesulfovibrio alkalitolerans DSM 16529</name>
    <dbReference type="NCBI Taxonomy" id="1121439"/>
    <lineage>
        <taxon>Bacteria</taxon>
        <taxon>Pseudomonadati</taxon>
        <taxon>Thermodesulfobacteriota</taxon>
        <taxon>Desulfovibrionia</taxon>
        <taxon>Desulfovibrionales</taxon>
        <taxon>Desulfovibrionaceae</taxon>
        <taxon>Alkalidesulfovibrio</taxon>
    </lineage>
</organism>
<comment type="caution">
    <text evidence="4">The sequence shown here is derived from an EMBL/GenBank/DDBJ whole genome shotgun (WGS) entry which is preliminary data.</text>
</comment>
<dbReference type="Gene3D" id="1.10.357.10">
    <property type="entry name" value="Tetracycline Repressor, domain 2"/>
    <property type="match status" value="1"/>
</dbReference>
<dbReference type="GO" id="GO:0000976">
    <property type="term" value="F:transcription cis-regulatory region binding"/>
    <property type="evidence" value="ECO:0007669"/>
    <property type="project" value="TreeGrafter"/>
</dbReference>
<dbReference type="Proteomes" id="UP000014975">
    <property type="component" value="Unassembled WGS sequence"/>
</dbReference>
<dbReference type="InterPro" id="IPR023772">
    <property type="entry name" value="DNA-bd_HTH_TetR-type_CS"/>
</dbReference>
<dbReference type="GO" id="GO:0003700">
    <property type="term" value="F:DNA-binding transcription factor activity"/>
    <property type="evidence" value="ECO:0007669"/>
    <property type="project" value="TreeGrafter"/>
</dbReference>
<accession>S7ULN1</accession>
<evidence type="ECO:0000256" key="2">
    <source>
        <dbReference type="PROSITE-ProRule" id="PRU00335"/>
    </source>
</evidence>